<dbReference type="PANTHER" id="PTHR13847:SF275">
    <property type="entry name" value="GAMMA-GLUTAMYLPUTRESCINE OXIDOREDUCTASE"/>
    <property type="match status" value="1"/>
</dbReference>
<evidence type="ECO:0000256" key="1">
    <source>
        <dbReference type="ARBA" id="ARBA00023002"/>
    </source>
</evidence>
<dbReference type="AlphaFoldDB" id="A0A2S2CWM3"/>
<evidence type="ECO:0000313" key="3">
    <source>
        <dbReference type="EMBL" id="AWK88800.1"/>
    </source>
</evidence>
<dbReference type="Gene3D" id="3.50.50.60">
    <property type="entry name" value="FAD/NAD(P)-binding domain"/>
    <property type="match status" value="1"/>
</dbReference>
<dbReference type="Proteomes" id="UP000245629">
    <property type="component" value="Plasmid unnamed1"/>
</dbReference>
<keyword evidence="1" id="KW-0560">Oxidoreductase</keyword>
<dbReference type="PANTHER" id="PTHR13847">
    <property type="entry name" value="SARCOSINE DEHYDROGENASE-RELATED"/>
    <property type="match status" value="1"/>
</dbReference>
<organism evidence="3 4">
    <name type="scientific">Azospirillum thermophilum</name>
    <dbReference type="NCBI Taxonomy" id="2202148"/>
    <lineage>
        <taxon>Bacteria</taxon>
        <taxon>Pseudomonadati</taxon>
        <taxon>Pseudomonadota</taxon>
        <taxon>Alphaproteobacteria</taxon>
        <taxon>Rhodospirillales</taxon>
        <taxon>Azospirillaceae</taxon>
        <taxon>Azospirillum</taxon>
    </lineage>
</organism>
<sequence>MLNDPRTHGLWETSAPPAPATTALAGDVAADVCIIGGGYTGLSAALHLAEGGARVALLEAVEIGFGGAGRNVGLVNAGMWVMPNALIEVLGPVYGERLLDALGNGPALVFDIIGRHGIDCQAVHNGTLHCAVGATGLSELEDRERQWQARGAPVKLLDAAETARRVGTAAYAGSLLDLRAGTIQPLAYARGLAAAALKAGAGLYTRSAAVAAEQSDGRWRIRTAGGSVSAERVIVATDFYGTGPWSELRGEQIYLPYFNFATEPLPAEMLAAILPGREGCWDTKEVLSSFRFDKAGRLVFGSVGALRGTGTAIHKSWSRRALKALFPQFGAEIDGLRFESEWYGRIGMTTDNLPRFHKLDRNVFAMCGFNGRGISPGTVSGRLLARLLLGEIAEDELPLPATPVGAPPLRAAKGAAYEVGAQLVHLVEARF</sequence>
<accession>A0A2S2CWM3</accession>
<dbReference type="Gene3D" id="3.30.9.10">
    <property type="entry name" value="D-Amino Acid Oxidase, subunit A, domain 2"/>
    <property type="match status" value="1"/>
</dbReference>
<name>A0A2S2CWM3_9PROT</name>
<dbReference type="GO" id="GO:0016491">
    <property type="term" value="F:oxidoreductase activity"/>
    <property type="evidence" value="ECO:0007669"/>
    <property type="project" value="UniProtKB-KW"/>
</dbReference>
<dbReference type="OrthoDB" id="9806601at2"/>
<keyword evidence="4" id="KW-1185">Reference proteome</keyword>
<reference evidence="4" key="1">
    <citation type="submission" date="2018-05" db="EMBL/GenBank/DDBJ databases">
        <title>Azospirillum thermophila sp. nov., a novel isolated from hot spring.</title>
        <authorList>
            <person name="Zhao Z."/>
        </authorList>
    </citation>
    <scope>NUCLEOTIDE SEQUENCE [LARGE SCALE GENOMIC DNA]</scope>
    <source>
        <strain evidence="4">CFH 70021</strain>
        <plasmid evidence="4">unnamed1</plasmid>
    </source>
</reference>
<proteinExistence type="predicted"/>
<dbReference type="EMBL" id="CP029356">
    <property type="protein sequence ID" value="AWK88800.1"/>
    <property type="molecule type" value="Genomic_DNA"/>
</dbReference>
<evidence type="ECO:0000259" key="2">
    <source>
        <dbReference type="Pfam" id="PF01266"/>
    </source>
</evidence>
<dbReference type="GO" id="GO:0005737">
    <property type="term" value="C:cytoplasm"/>
    <property type="evidence" value="ECO:0007669"/>
    <property type="project" value="TreeGrafter"/>
</dbReference>
<dbReference type="SUPFAM" id="SSF51905">
    <property type="entry name" value="FAD/NAD(P)-binding domain"/>
    <property type="match status" value="1"/>
</dbReference>
<dbReference type="KEGG" id="azz:DEW08_22250"/>
<dbReference type="Pfam" id="PF01266">
    <property type="entry name" value="DAO"/>
    <property type="match status" value="1"/>
</dbReference>
<dbReference type="InterPro" id="IPR006076">
    <property type="entry name" value="FAD-dep_OxRdtase"/>
</dbReference>
<evidence type="ECO:0000313" key="4">
    <source>
        <dbReference type="Proteomes" id="UP000245629"/>
    </source>
</evidence>
<gene>
    <name evidence="3" type="ORF">DEW08_22250</name>
</gene>
<dbReference type="InterPro" id="IPR036188">
    <property type="entry name" value="FAD/NAD-bd_sf"/>
</dbReference>
<protein>
    <submittedName>
        <fullName evidence="3">FAD-dependent oxidoreductase</fullName>
    </submittedName>
</protein>
<keyword evidence="3" id="KW-0614">Plasmid</keyword>
<feature type="domain" description="FAD dependent oxidoreductase" evidence="2">
    <location>
        <begin position="31"/>
        <end position="387"/>
    </location>
</feature>
<dbReference type="RefSeq" id="WP_109331446.1">
    <property type="nucleotide sequence ID" value="NZ_CP029356.1"/>
</dbReference>
<geneLocation type="plasmid" evidence="3 4">
    <name>unnamed1</name>
</geneLocation>